<dbReference type="AlphaFoldDB" id="G2I264"/>
<accession>G2I264</accession>
<dbReference type="SUPFAM" id="SSF53187">
    <property type="entry name" value="Zn-dependent exopeptidases"/>
    <property type="match status" value="1"/>
</dbReference>
<dbReference type="NCBIfam" id="NF005478">
    <property type="entry name" value="PRK07079.1"/>
    <property type="match status" value="1"/>
</dbReference>
<evidence type="ECO:0000256" key="2">
    <source>
        <dbReference type="ARBA" id="ARBA00022723"/>
    </source>
</evidence>
<proteinExistence type="predicted"/>
<dbReference type="Proteomes" id="UP000009044">
    <property type="component" value="Chromosome"/>
</dbReference>
<name>G2I264_KOMMN</name>
<evidence type="ECO:0000256" key="1">
    <source>
        <dbReference type="ARBA" id="ARBA00022670"/>
    </source>
</evidence>
<dbReference type="Gene3D" id="3.40.630.10">
    <property type="entry name" value="Zn peptidases"/>
    <property type="match status" value="1"/>
</dbReference>
<dbReference type="RefSeq" id="WP_014104069.1">
    <property type="nucleotide sequence ID" value="NC_016027.1"/>
</dbReference>
<dbReference type="KEGG" id="gxy:GLX_00680"/>
<dbReference type="Pfam" id="PF01546">
    <property type="entry name" value="Peptidase_M20"/>
    <property type="match status" value="1"/>
</dbReference>
<evidence type="ECO:0000313" key="5">
    <source>
        <dbReference type="Proteomes" id="UP000009044"/>
    </source>
</evidence>
<dbReference type="GO" id="GO:0008233">
    <property type="term" value="F:peptidase activity"/>
    <property type="evidence" value="ECO:0007669"/>
    <property type="project" value="UniProtKB-KW"/>
</dbReference>
<dbReference type="STRING" id="634177.GLX_00680"/>
<gene>
    <name evidence="4" type="ordered locus">GLX_00680</name>
</gene>
<keyword evidence="1" id="KW-0645">Protease</keyword>
<dbReference type="Gene3D" id="3.30.70.360">
    <property type="match status" value="1"/>
</dbReference>
<dbReference type="PANTHER" id="PTHR43270">
    <property type="entry name" value="BETA-ALA-HIS DIPEPTIDASE"/>
    <property type="match status" value="1"/>
</dbReference>
<protein>
    <submittedName>
        <fullName evidence="4">Peptidase M20</fullName>
    </submittedName>
</protein>
<reference evidence="5" key="1">
    <citation type="journal article" date="2011" name="J. Bacteriol.">
        <title>Complete genome sequence of NBRC 3288, a unique cellulose-nonproducing strain of Gluconacetobacter xylinus isolated from vinegar.</title>
        <authorList>
            <person name="Ogino H."/>
            <person name="Azuma Y."/>
            <person name="Hosoyama A."/>
            <person name="Nakazawa H."/>
            <person name="Matsutani M."/>
            <person name="Hasegawa A."/>
            <person name="Otsuyama K."/>
            <person name="Matsushita K."/>
            <person name="Fujita N."/>
            <person name="Shirai M."/>
        </authorList>
    </citation>
    <scope>NUCLEOTIDE SEQUENCE [LARGE SCALE GENOMIC DNA]</scope>
    <source>
        <strain evidence="5">NBRC 3288 / BCRC 11682 / LMG 1693</strain>
    </source>
</reference>
<evidence type="ECO:0000256" key="3">
    <source>
        <dbReference type="ARBA" id="ARBA00022801"/>
    </source>
</evidence>
<keyword evidence="2" id="KW-0479">Metal-binding</keyword>
<organism evidence="4 5">
    <name type="scientific">Komagataeibacter medellinensis (strain NBRC 3288 / BCRC 11682 / LMG 1693 / Kondo 51)</name>
    <name type="common">Gluconacetobacter medellinensis</name>
    <dbReference type="NCBI Taxonomy" id="634177"/>
    <lineage>
        <taxon>Bacteria</taxon>
        <taxon>Pseudomonadati</taxon>
        <taxon>Pseudomonadota</taxon>
        <taxon>Alphaproteobacteria</taxon>
        <taxon>Acetobacterales</taxon>
        <taxon>Acetobacteraceae</taxon>
        <taxon>Komagataeibacter</taxon>
    </lineage>
</organism>
<evidence type="ECO:0000313" key="4">
    <source>
        <dbReference type="EMBL" id="BAK82480.1"/>
    </source>
</evidence>
<dbReference type="PATRIC" id="fig|634177.7.peg.68"/>
<sequence>MTDTWETITVNTSREDLIASAASLFDAGEYERRLRDLVAIQSTSQDDAHSDDVQCYLTDAMVPWLERMGFTCTIYPNPQAGFGPILMARRIEDPALPSIITYGHGDTVRGMDEQWSEGLHPWELTRVGNRLYGRGSADNKGQHLCNLLALEHVLAAQDGRLGYNVKLVLEMSEERGSAGLDIFIRTHASELAADVFIASDGPRVAPDTPTVASGTRGNFQFDLSVEARKGGVHSGHWGGITTDPALLVAQALCTICDNRGRICIPEWLPANGAPLTPAMRTMLRDCPTDNTGDAAQAEDDWGEPGLSTAERRYAWTSFIVRAMISGSPASPQNAVAPTASAACEIRYPPGLDVTTFLPALRRHLDAHGLQAVRIDNGIDRMPASATQSGSPWPTWVAASIARSTGARVQVLPSISGGMPGYAFADHLDVPLIWVPHGHNACKQHGPDEHILTTVARQGLLAFVGLWHDLKHVDFHWELTQPDTIQA</sequence>
<dbReference type="GO" id="GO:0046872">
    <property type="term" value="F:metal ion binding"/>
    <property type="evidence" value="ECO:0007669"/>
    <property type="project" value="UniProtKB-KW"/>
</dbReference>
<dbReference type="InterPro" id="IPR051458">
    <property type="entry name" value="Cyt/Met_Dipeptidase"/>
</dbReference>
<dbReference type="PANTHER" id="PTHR43270:SF12">
    <property type="entry name" value="SUCCINYL-DIAMINOPIMELATE DESUCCINYLASE"/>
    <property type="match status" value="1"/>
</dbReference>
<dbReference type="InterPro" id="IPR002933">
    <property type="entry name" value="Peptidase_M20"/>
</dbReference>
<keyword evidence="3" id="KW-0378">Hydrolase</keyword>
<dbReference type="eggNOG" id="COG0624">
    <property type="taxonomic scope" value="Bacteria"/>
</dbReference>
<dbReference type="EMBL" id="AP012159">
    <property type="protein sequence ID" value="BAK82480.1"/>
    <property type="molecule type" value="Genomic_DNA"/>
</dbReference>
<dbReference type="GO" id="GO:0006508">
    <property type="term" value="P:proteolysis"/>
    <property type="evidence" value="ECO:0007669"/>
    <property type="project" value="UniProtKB-KW"/>
</dbReference>
<dbReference type="HOGENOM" id="CLU_029469_1_0_5"/>